<comment type="caution">
    <text evidence="2">The sequence shown here is derived from an EMBL/GenBank/DDBJ whole genome shotgun (WGS) entry which is preliminary data.</text>
</comment>
<proteinExistence type="predicted"/>
<feature type="region of interest" description="Disordered" evidence="1">
    <location>
        <begin position="1"/>
        <end position="21"/>
    </location>
</feature>
<dbReference type="PANTHER" id="PTHR31571:SF1">
    <property type="entry name" value="ALTERED INHERITANCE OF MITOCHONDRIA PROTEIN 6"/>
    <property type="match status" value="1"/>
</dbReference>
<dbReference type="AlphaFoldDB" id="A0AAD6CYD8"/>
<dbReference type="PANTHER" id="PTHR31571">
    <property type="entry name" value="ALTERED INHERITANCE OF MITOCHONDRIA PROTEIN 6"/>
    <property type="match status" value="1"/>
</dbReference>
<sequence length="298" mass="33492">MSSQGWDLNACELGPPGTRPERELREPGYLLHSRKPAIYCPLRRALSCRVARVIYKLLYLAQLADDAYYRAHGASLENFDILENEILVFSHWAHDTIPVTCYSHNDRGHHIPLQSAISSGCMSIEMTIFPAGNELLVGPNPEMLSRAMNLRDLYIDPLLRTIKDFNKKLENIPSEALPQNAKLSGVFPNDPTRSLVLLMDFNADPERIWSHLIPQIEPLREAGFLTHFNGSNVVQGPITIVATGNIPFHRILEGSIFRDVFFDAPLLKLLPPFEQKSPNIPTTTPKPATMHLPTSVQQ</sequence>
<dbReference type="InterPro" id="IPR051236">
    <property type="entry name" value="HAT_RTT109-like"/>
</dbReference>
<dbReference type="EMBL" id="JAQIZZ010000003">
    <property type="protein sequence ID" value="KAJ5545733.1"/>
    <property type="molecule type" value="Genomic_DNA"/>
</dbReference>
<keyword evidence="3" id="KW-1185">Reference proteome</keyword>
<gene>
    <name evidence="2" type="ORF">N7494_003318</name>
</gene>
<evidence type="ECO:0000313" key="2">
    <source>
        <dbReference type="EMBL" id="KAJ5545733.1"/>
    </source>
</evidence>
<feature type="region of interest" description="Disordered" evidence="1">
    <location>
        <begin position="276"/>
        <end position="298"/>
    </location>
</feature>
<protein>
    <submittedName>
        <fullName evidence="2">Uncharacterized protein</fullName>
    </submittedName>
</protein>
<dbReference type="Proteomes" id="UP001220324">
    <property type="component" value="Unassembled WGS sequence"/>
</dbReference>
<reference evidence="2 3" key="1">
    <citation type="journal article" date="2023" name="IMA Fungus">
        <title>Comparative genomic study of the Penicillium genus elucidates a diverse pangenome and 15 lateral gene transfer events.</title>
        <authorList>
            <person name="Petersen C."/>
            <person name="Sorensen T."/>
            <person name="Nielsen M.R."/>
            <person name="Sondergaard T.E."/>
            <person name="Sorensen J.L."/>
            <person name="Fitzpatrick D.A."/>
            <person name="Frisvad J.C."/>
            <person name="Nielsen K.L."/>
        </authorList>
    </citation>
    <scope>NUCLEOTIDE SEQUENCE [LARGE SCALE GENOMIC DNA]</scope>
    <source>
        <strain evidence="2 3">IBT 35679</strain>
    </source>
</reference>
<organism evidence="2 3">
    <name type="scientific">Penicillium frequentans</name>
    <dbReference type="NCBI Taxonomy" id="3151616"/>
    <lineage>
        <taxon>Eukaryota</taxon>
        <taxon>Fungi</taxon>
        <taxon>Dikarya</taxon>
        <taxon>Ascomycota</taxon>
        <taxon>Pezizomycotina</taxon>
        <taxon>Eurotiomycetes</taxon>
        <taxon>Eurotiomycetidae</taxon>
        <taxon>Eurotiales</taxon>
        <taxon>Aspergillaceae</taxon>
        <taxon>Penicillium</taxon>
    </lineage>
</organism>
<evidence type="ECO:0000313" key="3">
    <source>
        <dbReference type="Proteomes" id="UP001220324"/>
    </source>
</evidence>
<evidence type="ECO:0000256" key="1">
    <source>
        <dbReference type="SAM" id="MobiDB-lite"/>
    </source>
</evidence>
<accession>A0AAD6CYD8</accession>
<name>A0AAD6CYD8_9EURO</name>